<evidence type="ECO:0000259" key="3">
    <source>
        <dbReference type="PROSITE" id="PS50893"/>
    </source>
</evidence>
<dbReference type="SUPFAM" id="SSF52540">
    <property type="entry name" value="P-loop containing nucleoside triphosphate hydrolases"/>
    <property type="match status" value="2"/>
</dbReference>
<gene>
    <name evidence="4" type="ORF">H8E29_14730</name>
</gene>
<keyword evidence="1" id="KW-0547">Nucleotide-binding</keyword>
<evidence type="ECO:0000313" key="5">
    <source>
        <dbReference type="Proteomes" id="UP000614469"/>
    </source>
</evidence>
<dbReference type="PROSITE" id="PS50893">
    <property type="entry name" value="ABC_TRANSPORTER_2"/>
    <property type="match status" value="2"/>
</dbReference>
<feature type="domain" description="ABC transporter" evidence="3">
    <location>
        <begin position="337"/>
        <end position="544"/>
    </location>
</feature>
<dbReference type="InterPro" id="IPR027417">
    <property type="entry name" value="P-loop_NTPase"/>
</dbReference>
<feature type="domain" description="ABC transporter" evidence="3">
    <location>
        <begin position="4"/>
        <end position="264"/>
    </location>
</feature>
<dbReference type="PANTHER" id="PTHR42855:SF2">
    <property type="entry name" value="DRUG RESISTANCE ABC TRANSPORTER,ATP-BINDING PROTEIN"/>
    <property type="match status" value="1"/>
</dbReference>
<dbReference type="InterPro" id="IPR003439">
    <property type="entry name" value="ABC_transporter-like_ATP-bd"/>
</dbReference>
<dbReference type="Pfam" id="PF12848">
    <property type="entry name" value="ABC_tran_Xtn"/>
    <property type="match status" value="1"/>
</dbReference>
<dbReference type="Proteomes" id="UP000614469">
    <property type="component" value="Unassembled WGS sequence"/>
</dbReference>
<organism evidence="4 5">
    <name type="scientific">Candidatus Desulfolinea nitratireducens</name>
    <dbReference type="NCBI Taxonomy" id="2841698"/>
    <lineage>
        <taxon>Bacteria</taxon>
        <taxon>Bacillati</taxon>
        <taxon>Chloroflexota</taxon>
        <taxon>Anaerolineae</taxon>
        <taxon>Anaerolineales</taxon>
        <taxon>Anaerolineales incertae sedis</taxon>
        <taxon>Candidatus Desulfolinea</taxon>
    </lineage>
</organism>
<keyword evidence="2 4" id="KW-0067">ATP-binding</keyword>
<evidence type="ECO:0000313" key="4">
    <source>
        <dbReference type="EMBL" id="MBC8336515.1"/>
    </source>
</evidence>
<protein>
    <submittedName>
        <fullName evidence="4">ABC-F family ATP-binding cassette domain-containing protein</fullName>
    </submittedName>
</protein>
<dbReference type="Gene3D" id="3.40.50.300">
    <property type="entry name" value="P-loop containing nucleotide triphosphate hydrolases"/>
    <property type="match status" value="2"/>
</dbReference>
<reference evidence="4 5" key="1">
    <citation type="submission" date="2020-08" db="EMBL/GenBank/DDBJ databases">
        <title>Bridging the membrane lipid divide: bacteria of the FCB group superphylum have the potential to synthesize archaeal ether lipids.</title>
        <authorList>
            <person name="Villanueva L."/>
            <person name="Von Meijenfeldt F.A.B."/>
            <person name="Westbye A.B."/>
            <person name="Yadav S."/>
            <person name="Hopmans E.C."/>
            <person name="Dutilh B.E."/>
            <person name="Sinninghe Damste J.S."/>
        </authorList>
    </citation>
    <scope>NUCLEOTIDE SEQUENCE [LARGE SCALE GENOMIC DNA]</scope>
    <source>
        <strain evidence="4">NIOZ-UU36</strain>
    </source>
</reference>
<dbReference type="InterPro" id="IPR032781">
    <property type="entry name" value="ABC_tran_Xtn"/>
</dbReference>
<proteinExistence type="predicted"/>
<evidence type="ECO:0000256" key="2">
    <source>
        <dbReference type="ARBA" id="ARBA00022840"/>
    </source>
</evidence>
<comment type="caution">
    <text evidence="4">The sequence shown here is derived from an EMBL/GenBank/DDBJ whole genome shotgun (WGS) entry which is preliminary data.</text>
</comment>
<dbReference type="PANTHER" id="PTHR42855">
    <property type="entry name" value="ABC TRANSPORTER ATP-BINDING SUBUNIT"/>
    <property type="match status" value="1"/>
</dbReference>
<dbReference type="GO" id="GO:0005524">
    <property type="term" value="F:ATP binding"/>
    <property type="evidence" value="ECO:0007669"/>
    <property type="project" value="UniProtKB-KW"/>
</dbReference>
<dbReference type="InterPro" id="IPR003593">
    <property type="entry name" value="AAA+_ATPase"/>
</dbReference>
<dbReference type="InterPro" id="IPR017871">
    <property type="entry name" value="ABC_transporter-like_CS"/>
</dbReference>
<dbReference type="EMBL" id="JACNJN010000169">
    <property type="protein sequence ID" value="MBC8336515.1"/>
    <property type="molecule type" value="Genomic_DNA"/>
</dbReference>
<dbReference type="AlphaFoldDB" id="A0A8J6NKG2"/>
<accession>A0A8J6NKG2</accession>
<name>A0A8J6NKG2_9CHLR</name>
<dbReference type="GO" id="GO:0016887">
    <property type="term" value="F:ATP hydrolysis activity"/>
    <property type="evidence" value="ECO:0007669"/>
    <property type="project" value="InterPro"/>
</dbReference>
<sequence length="544" mass="60755">MIQLQLSNLTLVLGATHIFDDLSWEIQHGQKIGLIGANGAGKSSLYKLIIGEYEAEQGGSLTRSRGLTVGYLAQTPELDLSQTALESALDGNSRVEEVRDELVRVEASLGDPKIYENNRRLGRAVDKQQSLLDEYDALGGDTYPARVEEMLLGLGLPLGDLSKPLSTLSGGQKKLVGLARLLLLRPDLLLLDEPDNHLDLPGKIYLEKLIREYEGTVVIVSHDRYMLDAVVTHIAELEDGKITVFAGDYSTFSLDKERRLARQAEMFKVQQREVGRLEASIMRFAIWAKVYDNEKFAIKARSMQKRLDKMDKIDKPITDRRKMDLKLRGYRGSNKVLELVDVQKSFGEHRIFDSLEETIWHGERVGLIGPNGAGKSVLIRMILGGELPDLGEIKLGPSVTVGYYAQEHETLDFEQTLIDAVRLTGNMSDSRAMALLVKYLFTYEQATQKIGTLSGGERSRLQLALVVLSGANFLLLDEPTNNLDIASAETLEMALEDFVGTVLIISHDRYFLDRTVERLLVIDDRDLVGYLGGYSEYLEKIGYS</sequence>
<dbReference type="FunFam" id="3.40.50.300:FF:000011">
    <property type="entry name" value="Putative ABC transporter ATP-binding component"/>
    <property type="match status" value="1"/>
</dbReference>
<dbReference type="Pfam" id="PF00005">
    <property type="entry name" value="ABC_tran"/>
    <property type="match status" value="2"/>
</dbReference>
<dbReference type="SMART" id="SM00382">
    <property type="entry name" value="AAA"/>
    <property type="match status" value="2"/>
</dbReference>
<evidence type="ECO:0000256" key="1">
    <source>
        <dbReference type="ARBA" id="ARBA00022741"/>
    </source>
</evidence>
<dbReference type="CDD" id="cd03221">
    <property type="entry name" value="ABCF_EF-3"/>
    <property type="match status" value="1"/>
</dbReference>
<dbReference type="PROSITE" id="PS00211">
    <property type="entry name" value="ABC_TRANSPORTER_1"/>
    <property type="match status" value="2"/>
</dbReference>
<dbReference type="InterPro" id="IPR051309">
    <property type="entry name" value="ABCF_ATPase"/>
</dbReference>